<proteinExistence type="predicted"/>
<organism evidence="1 4">
    <name type="scientific">Butyricicoccus pullicaecorum</name>
    <dbReference type="NCBI Taxonomy" id="501571"/>
    <lineage>
        <taxon>Bacteria</taxon>
        <taxon>Bacillati</taxon>
        <taxon>Bacillota</taxon>
        <taxon>Clostridia</taxon>
        <taxon>Eubacteriales</taxon>
        <taxon>Butyricicoccaceae</taxon>
        <taxon>Butyricicoccus</taxon>
    </lineage>
</organism>
<dbReference type="AlphaFoldDB" id="A0A1Y4L561"/>
<comment type="caution">
    <text evidence="1">The sequence shown here is derived from an EMBL/GenBank/DDBJ whole genome shotgun (WGS) entry which is preliminary data.</text>
</comment>
<dbReference type="Proteomes" id="UP000195897">
    <property type="component" value="Unassembled WGS sequence"/>
</dbReference>
<dbReference type="EMBL" id="NFKK01000015">
    <property type="protein sequence ID" value="OUP51913.1"/>
    <property type="molecule type" value="Genomic_DNA"/>
</dbReference>
<dbReference type="STRING" id="501571.GCA_900143195_01346"/>
<reference evidence="1" key="2">
    <citation type="journal article" date="2018" name="BMC Genomics">
        <title>Whole genome sequencing and function prediction of 133 gut anaerobes isolated from chicken caecum in pure cultures.</title>
        <authorList>
            <person name="Medvecky M."/>
            <person name="Cejkova D."/>
            <person name="Polansky O."/>
            <person name="Karasova D."/>
            <person name="Kubasova T."/>
            <person name="Cizek A."/>
            <person name="Rychlik I."/>
        </authorList>
    </citation>
    <scope>NUCLEOTIDE SEQUENCE</scope>
    <source>
        <strain evidence="2">An179</strain>
        <strain evidence="1">An180</strain>
    </source>
</reference>
<reference evidence="3 4" key="1">
    <citation type="submission" date="2017-04" db="EMBL/GenBank/DDBJ databases">
        <title>Function of individual gut microbiota members based on whole genome sequencing of pure cultures obtained from chicken caecum.</title>
        <authorList>
            <person name="Medvecky M."/>
            <person name="Cejkova D."/>
            <person name="Polansky O."/>
            <person name="Karasova D."/>
            <person name="Kubasova T."/>
            <person name="Cizek A."/>
            <person name="Rychlik I."/>
        </authorList>
    </citation>
    <scope>NUCLEOTIDE SEQUENCE [LARGE SCALE GENOMIC DNA]</scope>
    <source>
        <strain evidence="3">An179</strain>
        <strain evidence="4">An180</strain>
    </source>
</reference>
<dbReference type="Proteomes" id="UP000195326">
    <property type="component" value="Unassembled WGS sequence"/>
</dbReference>
<evidence type="ECO:0000313" key="2">
    <source>
        <dbReference type="EMBL" id="OUP56362.1"/>
    </source>
</evidence>
<evidence type="ECO:0000313" key="3">
    <source>
        <dbReference type="Proteomes" id="UP000195326"/>
    </source>
</evidence>
<accession>A0A1Y4L561</accession>
<evidence type="ECO:0008006" key="5">
    <source>
        <dbReference type="Google" id="ProtNLM"/>
    </source>
</evidence>
<sequence length="181" mass="20940">MLANITENKKITEMTVDEIMAERALYEEVIRNCTYKEPQEIADLFEAYTMLIWKHKQVGRVYDFYFDGLKEERDGGANLEGSDHVVWDTLRTLAQFPDLNVEFVDIHCVRDGDNYRFGQVVYNTACGKGGVGPNGPGKDLSFEPYEDLEMCECWIQFIDGKWRVGKEASIRSNDAYRRLLE</sequence>
<evidence type="ECO:0000313" key="1">
    <source>
        <dbReference type="EMBL" id="OUP51913.1"/>
    </source>
</evidence>
<dbReference type="EMBL" id="NFKL01000019">
    <property type="protein sequence ID" value="OUP56362.1"/>
    <property type="molecule type" value="Genomic_DNA"/>
</dbReference>
<protein>
    <recommendedName>
        <fullName evidence="5">SnoaL-like domain-containing protein</fullName>
    </recommendedName>
</protein>
<evidence type="ECO:0000313" key="4">
    <source>
        <dbReference type="Proteomes" id="UP000195897"/>
    </source>
</evidence>
<gene>
    <name evidence="2" type="ORF">B5F15_12720</name>
    <name evidence="1" type="ORF">B5F17_11135</name>
</gene>
<name>A0A1Y4L561_9FIRM</name>
<dbReference type="RefSeq" id="WP_016149172.1">
    <property type="nucleotide sequence ID" value="NZ_CABKSA010000003.1"/>
</dbReference>